<evidence type="ECO:0000256" key="6">
    <source>
        <dbReference type="SAM" id="Phobius"/>
    </source>
</evidence>
<evidence type="ECO:0000256" key="3">
    <source>
        <dbReference type="ARBA" id="ARBA00022729"/>
    </source>
</evidence>
<feature type="domain" description="CFEM" evidence="8">
    <location>
        <begin position="131"/>
        <end position="249"/>
    </location>
</feature>
<keyword evidence="6" id="KW-0472">Membrane</keyword>
<feature type="transmembrane region" description="Helical" evidence="6">
    <location>
        <begin position="281"/>
        <end position="299"/>
    </location>
</feature>
<reference evidence="10" key="2">
    <citation type="submission" date="2015-01" db="EMBL/GenBank/DDBJ databases">
        <title>Evolutionary Origins and Diversification of the Mycorrhizal Mutualists.</title>
        <authorList>
            <consortium name="DOE Joint Genome Institute"/>
            <consortium name="Mycorrhizal Genomics Consortium"/>
            <person name="Kohler A."/>
            <person name="Kuo A."/>
            <person name="Nagy L.G."/>
            <person name="Floudas D."/>
            <person name="Copeland A."/>
            <person name="Barry K.W."/>
            <person name="Cichocki N."/>
            <person name="Veneault-Fourrey C."/>
            <person name="LaButti K."/>
            <person name="Lindquist E.A."/>
            <person name="Lipzen A."/>
            <person name="Lundell T."/>
            <person name="Morin E."/>
            <person name="Murat C."/>
            <person name="Riley R."/>
            <person name="Ohm R."/>
            <person name="Sun H."/>
            <person name="Tunlid A."/>
            <person name="Henrissat B."/>
            <person name="Grigoriev I.V."/>
            <person name="Hibbett D.S."/>
            <person name="Martin F."/>
        </authorList>
    </citation>
    <scope>NUCLEOTIDE SEQUENCE [LARGE SCALE GENOMIC DNA]</scope>
    <source>
        <strain evidence="10">Foug A</strain>
    </source>
</reference>
<dbReference type="GO" id="GO:0005576">
    <property type="term" value="C:extracellular region"/>
    <property type="evidence" value="ECO:0007669"/>
    <property type="project" value="UniProtKB-SubCell"/>
</dbReference>
<protein>
    <recommendedName>
        <fullName evidence="8">CFEM domain-containing protein</fullName>
    </recommendedName>
</protein>
<dbReference type="HOGENOM" id="CLU_928002_0_0_1"/>
<dbReference type="InParanoid" id="A0A0C2ZS51"/>
<accession>A0A0C2ZS51</accession>
<evidence type="ECO:0000313" key="9">
    <source>
        <dbReference type="EMBL" id="KIM55412.1"/>
    </source>
</evidence>
<evidence type="ECO:0000256" key="5">
    <source>
        <dbReference type="SAM" id="MobiDB-lite"/>
    </source>
</evidence>
<keyword evidence="3 7" id="KW-0732">Signal</keyword>
<comment type="subcellular location">
    <subcellularLocation>
        <location evidence="1">Secreted</location>
    </subcellularLocation>
</comment>
<dbReference type="EMBL" id="KN822135">
    <property type="protein sequence ID" value="KIM55412.1"/>
    <property type="molecule type" value="Genomic_DNA"/>
</dbReference>
<organism evidence="9 10">
    <name type="scientific">Scleroderma citrinum Foug A</name>
    <dbReference type="NCBI Taxonomy" id="1036808"/>
    <lineage>
        <taxon>Eukaryota</taxon>
        <taxon>Fungi</taxon>
        <taxon>Dikarya</taxon>
        <taxon>Basidiomycota</taxon>
        <taxon>Agaricomycotina</taxon>
        <taxon>Agaricomycetes</taxon>
        <taxon>Agaricomycetidae</taxon>
        <taxon>Boletales</taxon>
        <taxon>Sclerodermatineae</taxon>
        <taxon>Sclerodermataceae</taxon>
        <taxon>Scleroderma</taxon>
    </lineage>
</organism>
<sequence>MKQLKNTFRLHAAIASLVALVNLACVAAQLPNQVGDAPKLLLFPLGERVSLPSSQPSVQDIEPRQVPSVAIPSPSNYPIIQSQSPNPNPKPAGPPPNTTTSTTIPLYGQTTTTPTYSVNLTPFGGSLIPSVPNSEFSSVRITTSSTAGFPALTGYPVCVSMCLARAASVANCTSVIAVNCYCSNPVFPPALVNCTAQSCLINLYAAEYLAQQYCNLARYSGAPVGPGGVPVPPTPLSFPSPPSTSPPPTFPTSITPVQIITGAATPVSGGSPLWDGSIEKGLWFSMAVCFFGTVVGAFLA</sequence>
<dbReference type="InterPro" id="IPR008427">
    <property type="entry name" value="Extracellular_membr_CFEM_dom"/>
</dbReference>
<feature type="chain" id="PRO_5002175025" description="CFEM domain-containing protein" evidence="7">
    <location>
        <begin position="29"/>
        <end position="300"/>
    </location>
</feature>
<evidence type="ECO:0000256" key="1">
    <source>
        <dbReference type="ARBA" id="ARBA00004613"/>
    </source>
</evidence>
<keyword evidence="6" id="KW-1133">Transmembrane helix</keyword>
<feature type="region of interest" description="Disordered" evidence="5">
    <location>
        <begin position="77"/>
        <end position="107"/>
    </location>
</feature>
<dbReference type="AlphaFoldDB" id="A0A0C2ZS51"/>
<evidence type="ECO:0000256" key="7">
    <source>
        <dbReference type="SAM" id="SignalP"/>
    </source>
</evidence>
<keyword evidence="10" id="KW-1185">Reference proteome</keyword>
<dbReference type="Pfam" id="PF05730">
    <property type="entry name" value="CFEM"/>
    <property type="match status" value="1"/>
</dbReference>
<feature type="signal peptide" evidence="7">
    <location>
        <begin position="1"/>
        <end position="28"/>
    </location>
</feature>
<name>A0A0C2ZS51_9AGAM</name>
<evidence type="ECO:0000256" key="4">
    <source>
        <dbReference type="ARBA" id="ARBA00023157"/>
    </source>
</evidence>
<keyword evidence="6" id="KW-0812">Transmembrane</keyword>
<keyword evidence="4" id="KW-1015">Disulfide bond</keyword>
<dbReference type="OrthoDB" id="3267106at2759"/>
<proteinExistence type="predicted"/>
<gene>
    <name evidence="9" type="ORF">SCLCIDRAFT_1221095</name>
</gene>
<evidence type="ECO:0000259" key="8">
    <source>
        <dbReference type="PROSITE" id="PS52012"/>
    </source>
</evidence>
<keyword evidence="2" id="KW-0964">Secreted</keyword>
<dbReference type="Proteomes" id="UP000053989">
    <property type="component" value="Unassembled WGS sequence"/>
</dbReference>
<dbReference type="PROSITE" id="PS52012">
    <property type="entry name" value="CFEM"/>
    <property type="match status" value="1"/>
</dbReference>
<evidence type="ECO:0000256" key="2">
    <source>
        <dbReference type="ARBA" id="ARBA00022525"/>
    </source>
</evidence>
<reference evidence="9 10" key="1">
    <citation type="submission" date="2014-04" db="EMBL/GenBank/DDBJ databases">
        <authorList>
            <consortium name="DOE Joint Genome Institute"/>
            <person name="Kuo A."/>
            <person name="Kohler A."/>
            <person name="Nagy L.G."/>
            <person name="Floudas D."/>
            <person name="Copeland A."/>
            <person name="Barry K.W."/>
            <person name="Cichocki N."/>
            <person name="Veneault-Fourrey C."/>
            <person name="LaButti K."/>
            <person name="Lindquist E.A."/>
            <person name="Lipzen A."/>
            <person name="Lundell T."/>
            <person name="Morin E."/>
            <person name="Murat C."/>
            <person name="Sun H."/>
            <person name="Tunlid A."/>
            <person name="Henrissat B."/>
            <person name="Grigoriev I.V."/>
            <person name="Hibbett D.S."/>
            <person name="Martin F."/>
            <person name="Nordberg H.P."/>
            <person name="Cantor M.N."/>
            <person name="Hua S.X."/>
        </authorList>
    </citation>
    <scope>NUCLEOTIDE SEQUENCE [LARGE SCALE GENOMIC DNA]</scope>
    <source>
        <strain evidence="9 10">Foug A</strain>
    </source>
</reference>
<evidence type="ECO:0000313" key="10">
    <source>
        <dbReference type="Proteomes" id="UP000053989"/>
    </source>
</evidence>
<feature type="compositionally biased region" description="Pro residues" evidence="5">
    <location>
        <begin position="86"/>
        <end position="97"/>
    </location>
</feature>